<evidence type="ECO:0000313" key="2">
    <source>
        <dbReference type="Proteomes" id="UP000004679"/>
    </source>
</evidence>
<proteinExistence type="predicted"/>
<dbReference type="Proteomes" id="UP000004679">
    <property type="component" value="Unassembled WGS sequence"/>
</dbReference>
<dbReference type="HOGENOM" id="CLU_3330079_0_0_6"/>
<accession>C0N5W3</accession>
<dbReference type="EMBL" id="GG657897">
    <property type="protein sequence ID" value="EEF79782.1"/>
    <property type="molecule type" value="Genomic_DNA"/>
</dbReference>
<sequence length="38" mass="4345">MKFICRGRDEESGLVFEAAAGQVVQMNLYQKAVWVIRT</sequence>
<name>C0N5W3_9GAMM</name>
<gene>
    <name evidence="1" type="ORF">MDMS009_1333</name>
</gene>
<organism evidence="1 2">
    <name type="scientific">Methylophaga thiooxydans DMS010</name>
    <dbReference type="NCBI Taxonomy" id="637616"/>
    <lineage>
        <taxon>Bacteria</taxon>
        <taxon>Pseudomonadati</taxon>
        <taxon>Pseudomonadota</taxon>
        <taxon>Gammaproteobacteria</taxon>
        <taxon>Thiotrichales</taxon>
        <taxon>Piscirickettsiaceae</taxon>
        <taxon>Methylophaga</taxon>
    </lineage>
</organism>
<keyword evidence="2" id="KW-1185">Reference proteome</keyword>
<protein>
    <submittedName>
        <fullName evidence="1">Uncharacterized protein</fullName>
    </submittedName>
</protein>
<evidence type="ECO:0000313" key="1">
    <source>
        <dbReference type="EMBL" id="EEF79782.1"/>
    </source>
</evidence>
<dbReference type="AlphaFoldDB" id="C0N5W3"/>
<reference evidence="1 2" key="1">
    <citation type="journal article" date="2011" name="J. Bacteriol.">
        <title>Draft genome sequence of the chemolithoheterotrophic, halophilic methylotroph Methylophaga thiooxydans DMS010.</title>
        <authorList>
            <person name="Boden R."/>
            <person name="Ferriera S."/>
            <person name="Johnson J."/>
            <person name="Kelly D.P."/>
            <person name="Murrell J.C."/>
            <person name="Schafer H."/>
        </authorList>
    </citation>
    <scope>NUCLEOTIDE SEQUENCE [LARGE SCALE GENOMIC DNA]</scope>
    <source>
        <strain evidence="1 2">DMS010</strain>
    </source>
</reference>